<evidence type="ECO:0000259" key="1">
    <source>
        <dbReference type="Pfam" id="PF19044"/>
    </source>
</evidence>
<dbReference type="InterPro" id="IPR027417">
    <property type="entry name" value="P-loop_NTPase"/>
</dbReference>
<dbReference type="EMBL" id="DRUZ01000010">
    <property type="protein sequence ID" value="HHS01064.1"/>
    <property type="molecule type" value="Genomic_DNA"/>
</dbReference>
<dbReference type="InterPro" id="IPR051162">
    <property type="entry name" value="T4SS_component"/>
</dbReference>
<proteinExistence type="predicted"/>
<gene>
    <name evidence="2" type="ORF">ENL71_00715</name>
</gene>
<sequence>MMKFTKKFTVNPVSSKQSNISEKSENNRLVENATGLLDLILPDCVEEGKDYIYLGPERYARVYVVAVYPSDIYLTFFQTFFNIGQISMSVYIEPADTGDVIKKLSRMITDLRANIILEGNKPVDYQKLQQAEDFELLRASLQRGIEKILYVQIFFTIYADSLEKLKEKCTEFKNRCEAYNLKPRALTFRQLQGYFTTLPLGLQKHTENFKTMTTGSSACCVPTGNTEVYYKNGIFLGYNLTTGAPVFYNQFDDSLLGPHVVIFGTIGSGKSTTMKTMLARSAAFGFWACVLDPEGEYKKLINMLGGKYVEVKAGGKAGINPFDLEIEEDEGKRFINIEGKISEIRFLLGIISESFMGKKLDGAQLSKIEQSVRKLYADYGITKDPESLYSNMKVDENGKIYVGKVKKVLPTLSDLRRELSNFEETKQLADVLEIFTGEGTLSLFDCQTDIEIQEHDRIVGFNLKEFDKDPFLKFFASVVIMNWIWNKFSHEKMRKYNKIVVFDEGWMFTKYESTNDYLESISRRGRKYHISLMIASQTILEFLRTETGRTMLNMCHTKFLLKQEPDLAKETATYFGLSETAAQFLVTANKGQAILVNPLEKVAIQVAPFDFEWDYVTTTKF</sequence>
<name>A0A7C5V031_9FIRM</name>
<comment type="caution">
    <text evidence="2">The sequence shown here is derived from an EMBL/GenBank/DDBJ whole genome shotgun (WGS) entry which is preliminary data.</text>
</comment>
<dbReference type="AlphaFoldDB" id="A0A7C5V031"/>
<dbReference type="Gene3D" id="1.10.8.730">
    <property type="match status" value="1"/>
</dbReference>
<dbReference type="PANTHER" id="PTHR30121">
    <property type="entry name" value="UNCHARACTERIZED PROTEIN YJGR-RELATED"/>
    <property type="match status" value="1"/>
</dbReference>
<dbReference type="Gene3D" id="3.40.50.300">
    <property type="entry name" value="P-loop containing nucleotide triphosphate hydrolases"/>
    <property type="match status" value="1"/>
</dbReference>
<dbReference type="CDD" id="cd01127">
    <property type="entry name" value="TrwB_TraG_TraD_VirD4"/>
    <property type="match status" value="1"/>
</dbReference>
<dbReference type="Pfam" id="PF19044">
    <property type="entry name" value="P-loop_TraG"/>
    <property type="match status" value="1"/>
</dbReference>
<dbReference type="InterPro" id="IPR043964">
    <property type="entry name" value="P-loop_TraG"/>
</dbReference>
<protein>
    <submittedName>
        <fullName evidence="2">DUF87 domain-containing protein</fullName>
    </submittedName>
</protein>
<dbReference type="SUPFAM" id="SSF52540">
    <property type="entry name" value="P-loop containing nucleoside triphosphate hydrolases"/>
    <property type="match status" value="1"/>
</dbReference>
<evidence type="ECO:0000313" key="2">
    <source>
        <dbReference type="EMBL" id="HHS01064.1"/>
    </source>
</evidence>
<reference evidence="2" key="1">
    <citation type="journal article" date="2020" name="mSystems">
        <title>Genome- and Community-Level Interaction Insights into Carbon Utilization and Element Cycling Functions of Hydrothermarchaeota in Hydrothermal Sediment.</title>
        <authorList>
            <person name="Zhou Z."/>
            <person name="Liu Y."/>
            <person name="Xu W."/>
            <person name="Pan J."/>
            <person name="Luo Z.H."/>
            <person name="Li M."/>
        </authorList>
    </citation>
    <scope>NUCLEOTIDE SEQUENCE [LARGE SCALE GENOMIC DNA]</scope>
    <source>
        <strain evidence="2">SpSt-102</strain>
    </source>
</reference>
<accession>A0A7C5V031</accession>
<organism evidence="2">
    <name type="scientific">Caldicellulosiruptor owensensis</name>
    <dbReference type="NCBI Taxonomy" id="55205"/>
    <lineage>
        <taxon>Bacteria</taxon>
        <taxon>Bacillati</taxon>
        <taxon>Bacillota</taxon>
        <taxon>Bacillota incertae sedis</taxon>
        <taxon>Caldicellulosiruptorales</taxon>
        <taxon>Caldicellulosiruptoraceae</taxon>
        <taxon>Caldicellulosiruptor</taxon>
    </lineage>
</organism>
<dbReference type="PANTHER" id="PTHR30121:SF6">
    <property type="entry name" value="SLR6007 PROTEIN"/>
    <property type="match status" value="1"/>
</dbReference>
<feature type="domain" description="TraG P-loop" evidence="1">
    <location>
        <begin position="260"/>
        <end position="592"/>
    </location>
</feature>